<protein>
    <submittedName>
        <fullName evidence="2">Uncharacterized protein</fullName>
    </submittedName>
</protein>
<feature type="region of interest" description="Disordered" evidence="1">
    <location>
        <begin position="1"/>
        <end position="60"/>
    </location>
</feature>
<feature type="region of interest" description="Disordered" evidence="1">
    <location>
        <begin position="211"/>
        <end position="253"/>
    </location>
</feature>
<dbReference type="Proteomes" id="UP000000709">
    <property type="component" value="Unassembled WGS sequence"/>
</dbReference>
<feature type="region of interest" description="Disordered" evidence="1">
    <location>
        <begin position="467"/>
        <end position="502"/>
    </location>
</feature>
<dbReference type="KEGG" id="spaa:SPAPADRAFT_61659"/>
<dbReference type="RefSeq" id="XP_007375866.1">
    <property type="nucleotide sequence ID" value="XM_007375804.1"/>
</dbReference>
<dbReference type="InParanoid" id="G3ANW5"/>
<dbReference type="OMA" id="HHFGRTG"/>
<dbReference type="HOGENOM" id="CLU_543116_0_0_1"/>
<accession>G3ANW5</accession>
<feature type="compositionally biased region" description="Polar residues" evidence="1">
    <location>
        <begin position="476"/>
        <end position="502"/>
    </location>
</feature>
<dbReference type="EMBL" id="GL996502">
    <property type="protein sequence ID" value="EGW32590.1"/>
    <property type="molecule type" value="Genomic_DNA"/>
</dbReference>
<organism evidence="3">
    <name type="scientific">Spathaspora passalidarum (strain NRRL Y-27907 / 11-Y1)</name>
    <dbReference type="NCBI Taxonomy" id="619300"/>
    <lineage>
        <taxon>Eukaryota</taxon>
        <taxon>Fungi</taxon>
        <taxon>Dikarya</taxon>
        <taxon>Ascomycota</taxon>
        <taxon>Saccharomycotina</taxon>
        <taxon>Pichiomycetes</taxon>
        <taxon>Debaryomycetaceae</taxon>
        <taxon>Spathaspora</taxon>
    </lineage>
</organism>
<feature type="region of interest" description="Disordered" evidence="1">
    <location>
        <begin position="114"/>
        <end position="184"/>
    </location>
</feature>
<feature type="compositionally biased region" description="Polar residues" evidence="1">
    <location>
        <begin position="133"/>
        <end position="152"/>
    </location>
</feature>
<feature type="compositionally biased region" description="Low complexity" evidence="1">
    <location>
        <begin position="34"/>
        <end position="60"/>
    </location>
</feature>
<proteinExistence type="predicted"/>
<evidence type="ECO:0000313" key="2">
    <source>
        <dbReference type="EMBL" id="EGW32590.1"/>
    </source>
</evidence>
<feature type="compositionally biased region" description="Pro residues" evidence="1">
    <location>
        <begin position="227"/>
        <end position="238"/>
    </location>
</feature>
<dbReference type="GeneID" id="18873993"/>
<sequence>MSASERAKKKSLINAANADIKKKASETNFTPSDSPQSQQSQNLNQEQSQPETPSYSSYSNPNSNFVIDDIVIPFDVGNGLFDLFSHHSDGNLTDYNSQRSTPSQQILQNGSSIKHEQNNTPSTNNDFNDDTNSQYNLDAINQPTNSNTNIAKSNSIDTNSNNNNNNNNTDRSQDDFSPNKGITNHLSPTEIDLVDHMFPLFPLVGNQSFESENQPLSTIPQEIIKPSKPPPPQQPKPMRPTVMTHSSSLQNGMASSVNSINSVATSTSTTGNHNQFTSVRLKRPESVLSITSNSSSRSYDVVGNPTAYNQGTFISGSLPMSSTSAAFPPSDAFNNSNSNDDNFGHHSHHFGRTGLGSTSNIGTQLTKIESELYTESFFDENMDSVNINQPNLSASSSVPNFYGVQDSAPANGSVPDLTFANNNDSVSDFGYDKASSVPTNPLEYDIPLYQEMFTPIMGSKPYVFDQFNDYKDQSHQQKQSPITSQAKSSPLKQSPQGQQAQP</sequence>
<dbReference type="OrthoDB" id="5600085at2759"/>
<reference evidence="2 3" key="1">
    <citation type="journal article" date="2011" name="Proc. Natl. Acad. Sci. U.S.A.">
        <title>Comparative genomics of xylose-fermenting fungi for enhanced biofuel production.</title>
        <authorList>
            <person name="Wohlbach D.J."/>
            <person name="Kuo A."/>
            <person name="Sato T.K."/>
            <person name="Potts K.M."/>
            <person name="Salamov A.A."/>
            <person name="LaButti K.M."/>
            <person name="Sun H."/>
            <person name="Clum A."/>
            <person name="Pangilinan J.L."/>
            <person name="Lindquist E.A."/>
            <person name="Lucas S."/>
            <person name="Lapidus A."/>
            <person name="Jin M."/>
            <person name="Gunawan C."/>
            <person name="Balan V."/>
            <person name="Dale B.E."/>
            <person name="Jeffries T.W."/>
            <person name="Zinkel R."/>
            <person name="Barry K.W."/>
            <person name="Grigoriev I.V."/>
            <person name="Gasch A.P."/>
        </authorList>
    </citation>
    <scope>NUCLEOTIDE SEQUENCE [LARGE SCALE GENOMIC DNA]</scope>
    <source>
        <strain evidence="3">NRRL Y-27907 / 11-Y1</strain>
    </source>
</reference>
<feature type="compositionally biased region" description="Low complexity" evidence="1">
    <location>
        <begin position="118"/>
        <end position="132"/>
    </location>
</feature>
<dbReference type="AlphaFoldDB" id="G3ANW5"/>
<feature type="compositionally biased region" description="Polar residues" evidence="1">
    <location>
        <begin position="243"/>
        <end position="253"/>
    </location>
</feature>
<keyword evidence="3" id="KW-1185">Reference proteome</keyword>
<evidence type="ECO:0000313" key="3">
    <source>
        <dbReference type="Proteomes" id="UP000000709"/>
    </source>
</evidence>
<evidence type="ECO:0000256" key="1">
    <source>
        <dbReference type="SAM" id="MobiDB-lite"/>
    </source>
</evidence>
<dbReference type="eggNOG" id="ENOG502S7CA">
    <property type="taxonomic scope" value="Eukaryota"/>
</dbReference>
<feature type="compositionally biased region" description="Low complexity" evidence="1">
    <location>
        <begin position="153"/>
        <end position="170"/>
    </location>
</feature>
<dbReference type="STRING" id="619300.G3ANW5"/>
<gene>
    <name evidence="2" type="ORF">SPAPADRAFT_61659</name>
</gene>
<name>G3ANW5_SPAPN</name>